<evidence type="ECO:0000256" key="1">
    <source>
        <dbReference type="ARBA" id="ARBA00022737"/>
    </source>
</evidence>
<dbReference type="Gene3D" id="2.60.40.10">
    <property type="entry name" value="Immunoglobulins"/>
    <property type="match status" value="2"/>
</dbReference>
<dbReference type="InterPro" id="IPR003961">
    <property type="entry name" value="FN3_dom"/>
</dbReference>
<dbReference type="InterPro" id="IPR013783">
    <property type="entry name" value="Ig-like_fold"/>
</dbReference>
<evidence type="ECO:0000313" key="4">
    <source>
        <dbReference type="Proteomes" id="UP000664369"/>
    </source>
</evidence>
<dbReference type="InterPro" id="IPR050991">
    <property type="entry name" value="ECM_Regulatory_Proteins"/>
</dbReference>
<evidence type="ECO:0000259" key="2">
    <source>
        <dbReference type="PROSITE" id="PS50853"/>
    </source>
</evidence>
<dbReference type="RefSeq" id="WP_208176294.1">
    <property type="nucleotide sequence ID" value="NZ_JAGETZ010000007.1"/>
</dbReference>
<dbReference type="InterPro" id="IPR036116">
    <property type="entry name" value="FN3_sf"/>
</dbReference>
<accession>A0ABS3QIQ7</accession>
<evidence type="ECO:0000313" key="3">
    <source>
        <dbReference type="EMBL" id="MBO2010674.1"/>
    </source>
</evidence>
<feature type="non-terminal residue" evidence="3">
    <location>
        <position position="1"/>
    </location>
</feature>
<dbReference type="CDD" id="cd00063">
    <property type="entry name" value="FN3"/>
    <property type="match status" value="1"/>
</dbReference>
<dbReference type="Pfam" id="PF18962">
    <property type="entry name" value="Por_Secre_tail"/>
    <property type="match status" value="1"/>
</dbReference>
<dbReference type="PANTHER" id="PTHR46708:SF2">
    <property type="entry name" value="FIBRONECTIN TYPE-III DOMAIN-CONTAINING PROTEIN"/>
    <property type="match status" value="1"/>
</dbReference>
<sequence length="1101" mass="110830">PACAPVASLSAGSITSTTASLSFTAGAGNTSFRVTYRPTGGAATTVTPAPTASPVALTSLTPNTTYSVSVIGNCAGGDSTTAVTTTFTTLPLPPANDECTTATAIPSIGVGTCGTAVNGTNVGATASSTTGTPAPGCASYSGGDVWFRLTVPANGIVQVQTDQGTGTSISDSGLALYSGSCGSLTLISCDDDSGSGAFSFIRATGLTPGATLYARVWEYGNDEFGTFTICAQTDPACAAPTALTASSITTTTASLGFTAGTGNTSFRVTYRPTGGAATTVTPAPTTSPVALTGLTPNTTYSVSVIGNCAGGDSTTAVTTTFTTLPLPPANDNCATATVISCGQTLNGTTVGATTTGDPTGSCSGNAPSSSPGVFYSFVGTGDVVTVTTCTAATAIDTKLFVYSGTCAALTCVGSNDDDNNCTSSGASTVTFTSVVGTTYYFMVQRFGAGNTGTFALNVTCAPAPPANLVVTSPQNVSGTYNNVTVQSGGVATLTGTLTVNGTLTVQTGGILAQNCQPLNGPGSFVLQTGAELRICDPAGIAPTGATGAIQLTGTRTYASDASYTYNGTAAQVTGAGLPATVRNLTVNNATGLTLSQAVSIAQVANLQSGNLTTAGFGFTLLSSASGTALIDNTGGIVTGIGTMQRAITNAVTGPAYRHFSSPVQSTTLADLATTGFAPTFNTSYNNVANPSLVTPFPTVFGYDQARIATVTSTYGAFDKGWFSPTGPGDVMQPTRGYTVNAPATATPIDFVGTFNNATQNSGTLSRGTDAQAGWQLLGNPYPSPLDWSTVTAGQRPGMDGAMYVYQSTGQYAGTYRSFDNGVGASPLIVAGSGYFARVTAPGGSGSVNLTNANRVTIFGAQPTFGRGNDTRPQLHLTLTGAGHVDETFLYLQAGATTAIEPEYDAIKLANPTGLDLASLSGNEALAINGLAPLSRTDVVVPLLIRAPQAGTFSFEAAELANFGATTVFLRDALTGTQQQLTAGTRYSFALATASAGAGRFSVVFRPANVTATRLELDAASVSLYPNPAHGSFTVLLPPLAGQREVHAMLVNALGQVVLSHTIGLTAAGATAEFSTQNLATGVYTLRLQAENQFLTKRVVLE</sequence>
<dbReference type="Pfam" id="PF23759">
    <property type="entry name" value="GBD_T9SS_assoc"/>
    <property type="match status" value="1"/>
</dbReference>
<protein>
    <submittedName>
        <fullName evidence="3">Fibronectin type III domain-containing protein</fullName>
    </submittedName>
</protein>
<dbReference type="Pfam" id="PF00041">
    <property type="entry name" value="fn3"/>
    <property type="match status" value="2"/>
</dbReference>
<dbReference type="PROSITE" id="PS50853">
    <property type="entry name" value="FN3"/>
    <property type="match status" value="2"/>
</dbReference>
<dbReference type="EMBL" id="JAGETZ010000007">
    <property type="protein sequence ID" value="MBO2010674.1"/>
    <property type="molecule type" value="Genomic_DNA"/>
</dbReference>
<reference evidence="3 4" key="1">
    <citation type="submission" date="2021-03" db="EMBL/GenBank/DDBJ databases">
        <authorList>
            <person name="Kim M.K."/>
        </authorList>
    </citation>
    <scope>NUCLEOTIDE SEQUENCE [LARGE SCALE GENOMIC DNA]</scope>
    <source>
        <strain evidence="3 4">BT442</strain>
    </source>
</reference>
<dbReference type="Gene3D" id="2.60.120.380">
    <property type="match status" value="2"/>
</dbReference>
<dbReference type="SMART" id="SM00060">
    <property type="entry name" value="FN3"/>
    <property type="match status" value="2"/>
</dbReference>
<keyword evidence="1" id="KW-0677">Repeat</keyword>
<comment type="caution">
    <text evidence="3">The sequence shown here is derived from an EMBL/GenBank/DDBJ whole genome shotgun (WGS) entry which is preliminary data.</text>
</comment>
<gene>
    <name evidence="3" type="ORF">J4E00_16555</name>
</gene>
<dbReference type="InterPro" id="IPR056600">
    <property type="entry name" value="GBD_T9SS_assoc"/>
</dbReference>
<keyword evidence="4" id="KW-1185">Reference proteome</keyword>
<dbReference type="InterPro" id="IPR026444">
    <property type="entry name" value="Secre_tail"/>
</dbReference>
<name>A0ABS3QIQ7_9BACT</name>
<dbReference type="SUPFAM" id="SSF49265">
    <property type="entry name" value="Fibronectin type III"/>
    <property type="match status" value="1"/>
</dbReference>
<feature type="domain" description="Fibronectin type-III" evidence="2">
    <location>
        <begin position="239"/>
        <end position="326"/>
    </location>
</feature>
<dbReference type="NCBIfam" id="TIGR04183">
    <property type="entry name" value="Por_Secre_tail"/>
    <property type="match status" value="1"/>
</dbReference>
<dbReference type="PANTHER" id="PTHR46708">
    <property type="entry name" value="TENASCIN"/>
    <property type="match status" value="1"/>
</dbReference>
<dbReference type="Proteomes" id="UP000664369">
    <property type="component" value="Unassembled WGS sequence"/>
</dbReference>
<organism evidence="3 4">
    <name type="scientific">Hymenobacter negativus</name>
    <dbReference type="NCBI Taxonomy" id="2795026"/>
    <lineage>
        <taxon>Bacteria</taxon>
        <taxon>Pseudomonadati</taxon>
        <taxon>Bacteroidota</taxon>
        <taxon>Cytophagia</taxon>
        <taxon>Cytophagales</taxon>
        <taxon>Hymenobacteraceae</taxon>
        <taxon>Hymenobacter</taxon>
    </lineage>
</organism>
<feature type="domain" description="Fibronectin type-III" evidence="2">
    <location>
        <begin position="5"/>
        <end position="92"/>
    </location>
</feature>
<proteinExistence type="predicted"/>